<evidence type="ECO:0000313" key="1">
    <source>
        <dbReference type="EMBL" id="MED6113503.1"/>
    </source>
</evidence>
<dbReference type="Proteomes" id="UP001341840">
    <property type="component" value="Unassembled WGS sequence"/>
</dbReference>
<gene>
    <name evidence="1" type="ORF">PIB30_071416</name>
</gene>
<protein>
    <submittedName>
        <fullName evidence="1">Uncharacterized protein</fullName>
    </submittedName>
</protein>
<reference evidence="1 2" key="1">
    <citation type="journal article" date="2023" name="Plants (Basel)">
        <title>Bridging the Gap: Combining Genomics and Transcriptomics Approaches to Understand Stylosanthes scabra, an Orphan Legume from the Brazilian Caatinga.</title>
        <authorList>
            <person name="Ferreira-Neto J.R.C."/>
            <person name="da Silva M.D."/>
            <person name="Binneck E."/>
            <person name="de Melo N.F."/>
            <person name="da Silva R.H."/>
            <person name="de Melo A.L.T.M."/>
            <person name="Pandolfi V."/>
            <person name="Bustamante F.O."/>
            <person name="Brasileiro-Vidal A.C."/>
            <person name="Benko-Iseppon A.M."/>
        </authorList>
    </citation>
    <scope>NUCLEOTIDE SEQUENCE [LARGE SCALE GENOMIC DNA]</scope>
    <source>
        <tissue evidence="1">Leaves</tissue>
    </source>
</reference>
<evidence type="ECO:0000313" key="2">
    <source>
        <dbReference type="Proteomes" id="UP001341840"/>
    </source>
</evidence>
<sequence length="151" mass="16819">MADNNQHFKTRATTVTKGVFEVGPSESTILAKSLVDIAAMLKEIKEGQKVTQKLLTQQTNTSQQLPVKHCDICSCKSYHTDECPWCQKSLRNSDFHRQVLVTCSEHGKALGLREGHVWAKSGTWSKRGLLLMMLQGSVESRLAHVGNVVQK</sequence>
<proteinExistence type="predicted"/>
<comment type="caution">
    <text evidence="1">The sequence shown here is derived from an EMBL/GenBank/DDBJ whole genome shotgun (WGS) entry which is preliminary data.</text>
</comment>
<keyword evidence="2" id="KW-1185">Reference proteome</keyword>
<organism evidence="1 2">
    <name type="scientific">Stylosanthes scabra</name>
    <dbReference type="NCBI Taxonomy" id="79078"/>
    <lineage>
        <taxon>Eukaryota</taxon>
        <taxon>Viridiplantae</taxon>
        <taxon>Streptophyta</taxon>
        <taxon>Embryophyta</taxon>
        <taxon>Tracheophyta</taxon>
        <taxon>Spermatophyta</taxon>
        <taxon>Magnoliopsida</taxon>
        <taxon>eudicotyledons</taxon>
        <taxon>Gunneridae</taxon>
        <taxon>Pentapetalae</taxon>
        <taxon>rosids</taxon>
        <taxon>fabids</taxon>
        <taxon>Fabales</taxon>
        <taxon>Fabaceae</taxon>
        <taxon>Papilionoideae</taxon>
        <taxon>50 kb inversion clade</taxon>
        <taxon>dalbergioids sensu lato</taxon>
        <taxon>Dalbergieae</taxon>
        <taxon>Pterocarpus clade</taxon>
        <taxon>Stylosanthes</taxon>
    </lineage>
</organism>
<accession>A0ABU6QPK2</accession>
<dbReference type="EMBL" id="JASCZI010000825">
    <property type="protein sequence ID" value="MED6113503.1"/>
    <property type="molecule type" value="Genomic_DNA"/>
</dbReference>
<name>A0ABU6QPK2_9FABA</name>